<feature type="domain" description="Beta-lactamase-related" evidence="1">
    <location>
        <begin position="22"/>
        <end position="334"/>
    </location>
</feature>
<dbReference type="Proteomes" id="UP000626026">
    <property type="component" value="Unassembled WGS sequence"/>
</dbReference>
<dbReference type="Gene3D" id="3.40.710.10">
    <property type="entry name" value="DD-peptidase/beta-lactamase superfamily"/>
    <property type="match status" value="1"/>
</dbReference>
<dbReference type="RefSeq" id="WP_187786095.1">
    <property type="nucleotide sequence ID" value="NZ_JACTVA010000042.1"/>
</dbReference>
<reference evidence="2 3" key="1">
    <citation type="journal article" date="2013" name="Int. J. Syst. Evol. Microbiol.">
        <title>Roseomonas aerophila sp. nov., isolated from air.</title>
        <authorList>
            <person name="Kim S.J."/>
            <person name="Weon H.Y."/>
            <person name="Ahn J.H."/>
            <person name="Hong S.B."/>
            <person name="Seok S.J."/>
            <person name="Whang K.S."/>
            <person name="Kwon S.W."/>
        </authorList>
    </citation>
    <scope>NUCLEOTIDE SEQUENCE [LARGE SCALE GENOMIC DNA]</scope>
    <source>
        <strain evidence="2 3">NBRC 108923</strain>
    </source>
</reference>
<comment type="caution">
    <text evidence="2">The sequence shown here is derived from an EMBL/GenBank/DDBJ whole genome shotgun (WGS) entry which is preliminary data.</text>
</comment>
<accession>A0ABR7RS78</accession>
<evidence type="ECO:0000313" key="2">
    <source>
        <dbReference type="EMBL" id="MBC9208947.1"/>
    </source>
</evidence>
<dbReference type="EMBL" id="JACTVA010000042">
    <property type="protein sequence ID" value="MBC9208947.1"/>
    <property type="molecule type" value="Genomic_DNA"/>
</dbReference>
<name>A0ABR7RS78_9PROT</name>
<evidence type="ECO:0000313" key="3">
    <source>
        <dbReference type="Proteomes" id="UP000626026"/>
    </source>
</evidence>
<keyword evidence="2" id="KW-0378">Hydrolase</keyword>
<dbReference type="Pfam" id="PF00144">
    <property type="entry name" value="Beta-lactamase"/>
    <property type="match status" value="1"/>
</dbReference>
<gene>
    <name evidence="2" type="ORF">IBL26_19020</name>
</gene>
<dbReference type="InterPro" id="IPR050491">
    <property type="entry name" value="AmpC-like"/>
</dbReference>
<proteinExistence type="predicted"/>
<dbReference type="InterPro" id="IPR001466">
    <property type="entry name" value="Beta-lactam-related"/>
</dbReference>
<organism evidence="2 3">
    <name type="scientific">Teichococcus aerophilus</name>
    <dbReference type="NCBI Taxonomy" id="1224513"/>
    <lineage>
        <taxon>Bacteria</taxon>
        <taxon>Pseudomonadati</taxon>
        <taxon>Pseudomonadota</taxon>
        <taxon>Alphaproteobacteria</taxon>
        <taxon>Acetobacterales</taxon>
        <taxon>Roseomonadaceae</taxon>
        <taxon>Roseomonas</taxon>
    </lineage>
</organism>
<keyword evidence="3" id="KW-1185">Reference proteome</keyword>
<protein>
    <submittedName>
        <fullName evidence="2">Serine hydrolase</fullName>
    </submittedName>
</protein>
<dbReference type="PANTHER" id="PTHR46825:SF9">
    <property type="entry name" value="BETA-LACTAMASE-RELATED DOMAIN-CONTAINING PROTEIN"/>
    <property type="match status" value="1"/>
</dbReference>
<dbReference type="SUPFAM" id="SSF56601">
    <property type="entry name" value="beta-lactamase/transpeptidase-like"/>
    <property type="match status" value="1"/>
</dbReference>
<evidence type="ECO:0000259" key="1">
    <source>
        <dbReference type="Pfam" id="PF00144"/>
    </source>
</evidence>
<sequence length="545" mass="58626">MTDLDVTLLERRVDALLTPWANNAGPGVTLGVVLEGRLAVHRHAGLANIEHGVPIGPQTRFRIASVSKQFTCAAILMLAAEGKLSLEEEARTYLPELPALADRVAVAHLMHNTSGIRDMLEIMRHGGADLGTPIRLQDLVDGICRQRTLNFTPGTRFLYSNTNFLLLGLIVERLTGMKLEDMLEARIFAPLGMRDTRMTPDVHQAIPHLATGYFPGEPAGWRRAPHAFPLHGEGGLVSSVQDLALWSHNATTRAIGDGWLDGLTVQTPFANGTINRYARGLVVRPYRGLETVSHGGLWPGYRTEFLRVPALAATVIAISNAATSDPNLLAHRALDAVLETRPGARSMGVHPVPALPPKETLAPMAGRWLDPVSGATLDIAVSEAGIPTLATNGLTVTAEATEDGRFSSPRASSVFIVKPGGADVIEVEQDAGTVGRWQRVAEGAALPHGLSGTYHSPEMATRWTVTEADGGTWVRAEGPVANGQPWEMTPIAGDLIRINIPSMLFRAWLDVRVLRDGSTITGLQASGGRAKNVRYDRVEETTPEA</sequence>
<dbReference type="InterPro" id="IPR012338">
    <property type="entry name" value="Beta-lactam/transpept-like"/>
</dbReference>
<dbReference type="PANTHER" id="PTHR46825">
    <property type="entry name" value="D-ALANYL-D-ALANINE-CARBOXYPEPTIDASE/ENDOPEPTIDASE AMPH"/>
    <property type="match status" value="1"/>
</dbReference>
<dbReference type="GO" id="GO:0016787">
    <property type="term" value="F:hydrolase activity"/>
    <property type="evidence" value="ECO:0007669"/>
    <property type="project" value="UniProtKB-KW"/>
</dbReference>